<gene>
    <name evidence="7" type="ORF">E6C27_scaffold138G001560</name>
</gene>
<feature type="signal peptide" evidence="6">
    <location>
        <begin position="1"/>
        <end position="27"/>
    </location>
</feature>
<evidence type="ECO:0000256" key="2">
    <source>
        <dbReference type="ARBA" id="ARBA00005581"/>
    </source>
</evidence>
<name>A0A5A7VL75_CUCMM</name>
<keyword evidence="3 6" id="KW-0713">Self-incompatibility</keyword>
<sequence>MYEEKMNLVVVILLVLVAVAVVQPCTAVPLPLPKWRIHVVNGLNNETLLVHCKSKDDDLGIHNLVSKGEEFQWTFKVNFFGTTLFWCYLQKPNFSVSFESFWVEKSHPWLNSRCFHNDCIWIAKDDAVYLRNNLDNVDERIHEWNKIV</sequence>
<feature type="chain" id="PRO_5025092760" description="S-protein homolog" evidence="6">
    <location>
        <begin position="28"/>
        <end position="148"/>
    </location>
</feature>
<evidence type="ECO:0000256" key="1">
    <source>
        <dbReference type="ARBA" id="ARBA00004613"/>
    </source>
</evidence>
<keyword evidence="5 6" id="KW-0732">Signal</keyword>
<dbReference type="GO" id="GO:0060320">
    <property type="term" value="P:rejection of self pollen"/>
    <property type="evidence" value="ECO:0007669"/>
    <property type="project" value="UniProtKB-KW"/>
</dbReference>
<organism evidence="7 8">
    <name type="scientific">Cucumis melo var. makuwa</name>
    <name type="common">Oriental melon</name>
    <dbReference type="NCBI Taxonomy" id="1194695"/>
    <lineage>
        <taxon>Eukaryota</taxon>
        <taxon>Viridiplantae</taxon>
        <taxon>Streptophyta</taxon>
        <taxon>Embryophyta</taxon>
        <taxon>Tracheophyta</taxon>
        <taxon>Spermatophyta</taxon>
        <taxon>Magnoliopsida</taxon>
        <taxon>eudicotyledons</taxon>
        <taxon>Gunneridae</taxon>
        <taxon>Pentapetalae</taxon>
        <taxon>rosids</taxon>
        <taxon>fabids</taxon>
        <taxon>Cucurbitales</taxon>
        <taxon>Cucurbitaceae</taxon>
        <taxon>Benincaseae</taxon>
        <taxon>Cucumis</taxon>
    </lineage>
</organism>
<proteinExistence type="inferred from homology"/>
<keyword evidence="4 6" id="KW-0964">Secreted</keyword>
<dbReference type="Pfam" id="PF05938">
    <property type="entry name" value="Self-incomp_S1"/>
    <property type="match status" value="1"/>
</dbReference>
<evidence type="ECO:0000313" key="8">
    <source>
        <dbReference type="Proteomes" id="UP000321393"/>
    </source>
</evidence>
<reference evidence="7 8" key="1">
    <citation type="submission" date="2019-08" db="EMBL/GenBank/DDBJ databases">
        <title>Draft genome sequences of two oriental melons (Cucumis melo L. var makuwa).</title>
        <authorList>
            <person name="Kwon S.-Y."/>
        </authorList>
    </citation>
    <scope>NUCLEOTIDE SEQUENCE [LARGE SCALE GENOMIC DNA]</scope>
    <source>
        <strain evidence="8">cv. SW 3</strain>
        <tissue evidence="7">Leaf</tissue>
    </source>
</reference>
<protein>
    <recommendedName>
        <fullName evidence="6">S-protein homolog</fullName>
    </recommendedName>
</protein>
<dbReference type="EMBL" id="SSTE01000165">
    <property type="protein sequence ID" value="KAA0067970.1"/>
    <property type="molecule type" value="Genomic_DNA"/>
</dbReference>
<accession>A0A5A7VL75</accession>
<dbReference type="PANTHER" id="PTHR31232">
    <property type="match status" value="1"/>
</dbReference>
<comment type="subcellular location">
    <subcellularLocation>
        <location evidence="1 6">Secreted</location>
    </subcellularLocation>
</comment>
<evidence type="ECO:0000256" key="3">
    <source>
        <dbReference type="ARBA" id="ARBA00022471"/>
    </source>
</evidence>
<evidence type="ECO:0000256" key="6">
    <source>
        <dbReference type="RuleBase" id="RU367044"/>
    </source>
</evidence>
<evidence type="ECO:0000256" key="5">
    <source>
        <dbReference type="ARBA" id="ARBA00022729"/>
    </source>
</evidence>
<comment type="caution">
    <text evidence="7">The sequence shown here is derived from an EMBL/GenBank/DDBJ whole genome shotgun (WGS) entry which is preliminary data.</text>
</comment>
<dbReference type="InterPro" id="IPR010264">
    <property type="entry name" value="Self-incomp_S1"/>
</dbReference>
<dbReference type="Proteomes" id="UP000321393">
    <property type="component" value="Unassembled WGS sequence"/>
</dbReference>
<dbReference type="OrthoDB" id="1727555at2759"/>
<comment type="similarity">
    <text evidence="2 6">Belongs to the plant self-incompatibility (S1) protein family.</text>
</comment>
<dbReference type="GO" id="GO:0005576">
    <property type="term" value="C:extracellular region"/>
    <property type="evidence" value="ECO:0007669"/>
    <property type="project" value="UniProtKB-SubCell"/>
</dbReference>
<evidence type="ECO:0000256" key="4">
    <source>
        <dbReference type="ARBA" id="ARBA00022525"/>
    </source>
</evidence>
<dbReference type="AlphaFoldDB" id="A0A5A7VL75"/>
<dbReference type="PANTHER" id="PTHR31232:SF156">
    <property type="entry name" value="PLANT SELF-INCOMPATIBILITY PROTEIN S1 FAMILY-RELATED"/>
    <property type="match status" value="1"/>
</dbReference>
<evidence type="ECO:0000313" key="7">
    <source>
        <dbReference type="EMBL" id="KAA0067970.1"/>
    </source>
</evidence>